<evidence type="ECO:0000256" key="11">
    <source>
        <dbReference type="PROSITE-ProRule" id="PRU00221"/>
    </source>
</evidence>
<dbReference type="GO" id="GO:0036158">
    <property type="term" value="P:outer dynein arm assembly"/>
    <property type="evidence" value="ECO:0007669"/>
    <property type="project" value="TreeGrafter"/>
</dbReference>
<gene>
    <name evidence="13" type="ORF">O3P69_005483</name>
</gene>
<keyword evidence="14" id="KW-1185">Reference proteome</keyword>
<dbReference type="InterPro" id="IPR001680">
    <property type="entry name" value="WD40_rpt"/>
</dbReference>
<evidence type="ECO:0000256" key="5">
    <source>
        <dbReference type="ARBA" id="ARBA00022701"/>
    </source>
</evidence>
<dbReference type="SMART" id="SM00320">
    <property type="entry name" value="WD40"/>
    <property type="match status" value="5"/>
</dbReference>
<feature type="repeat" description="WD" evidence="11">
    <location>
        <begin position="514"/>
        <end position="546"/>
    </location>
</feature>
<dbReference type="GO" id="GO:0003341">
    <property type="term" value="P:cilium movement"/>
    <property type="evidence" value="ECO:0007669"/>
    <property type="project" value="TreeGrafter"/>
</dbReference>
<evidence type="ECO:0000256" key="3">
    <source>
        <dbReference type="ARBA" id="ARBA00022490"/>
    </source>
</evidence>
<dbReference type="GO" id="GO:0005874">
    <property type="term" value="C:microtubule"/>
    <property type="evidence" value="ECO:0007669"/>
    <property type="project" value="UniProtKB-KW"/>
</dbReference>
<dbReference type="InterPro" id="IPR036322">
    <property type="entry name" value="WD40_repeat_dom_sf"/>
</dbReference>
<evidence type="ECO:0000256" key="6">
    <source>
        <dbReference type="ARBA" id="ARBA00022737"/>
    </source>
</evidence>
<comment type="subcellular location">
    <subcellularLocation>
        <location evidence="1">Cytoplasm</location>
        <location evidence="1">Cytoskeleton</location>
        <location evidence="1">Cilium axoneme</location>
    </subcellularLocation>
</comment>
<dbReference type="InterPro" id="IPR050687">
    <property type="entry name" value="Dynein_IC"/>
</dbReference>
<evidence type="ECO:0000313" key="14">
    <source>
        <dbReference type="Proteomes" id="UP001487740"/>
    </source>
</evidence>
<organism evidence="13 14">
    <name type="scientific">Scylla paramamosain</name>
    <name type="common">Mud crab</name>
    <dbReference type="NCBI Taxonomy" id="85552"/>
    <lineage>
        <taxon>Eukaryota</taxon>
        <taxon>Metazoa</taxon>
        <taxon>Ecdysozoa</taxon>
        <taxon>Arthropoda</taxon>
        <taxon>Crustacea</taxon>
        <taxon>Multicrustacea</taxon>
        <taxon>Malacostraca</taxon>
        <taxon>Eumalacostraca</taxon>
        <taxon>Eucarida</taxon>
        <taxon>Decapoda</taxon>
        <taxon>Pleocyemata</taxon>
        <taxon>Brachyura</taxon>
        <taxon>Eubrachyura</taxon>
        <taxon>Portunoidea</taxon>
        <taxon>Portunidae</taxon>
        <taxon>Portuninae</taxon>
        <taxon>Scylla</taxon>
    </lineage>
</organism>
<feature type="region of interest" description="Disordered" evidence="12">
    <location>
        <begin position="210"/>
        <end position="247"/>
    </location>
</feature>
<evidence type="ECO:0000256" key="9">
    <source>
        <dbReference type="ARBA" id="ARBA00023212"/>
    </source>
</evidence>
<evidence type="ECO:0000256" key="1">
    <source>
        <dbReference type="ARBA" id="ARBA00004430"/>
    </source>
</evidence>
<evidence type="ECO:0000256" key="2">
    <source>
        <dbReference type="ARBA" id="ARBA00011059"/>
    </source>
</evidence>
<comment type="caution">
    <text evidence="13">The sequence shown here is derived from an EMBL/GenBank/DDBJ whole genome shotgun (WGS) entry which is preliminary data.</text>
</comment>
<name>A0AAW0UA51_SCYPA</name>
<dbReference type="Proteomes" id="UP001487740">
    <property type="component" value="Unassembled WGS sequence"/>
</dbReference>
<evidence type="ECO:0000256" key="4">
    <source>
        <dbReference type="ARBA" id="ARBA00022574"/>
    </source>
</evidence>
<keyword evidence="8" id="KW-0505">Motor protein</keyword>
<dbReference type="InterPro" id="IPR015943">
    <property type="entry name" value="WD40/YVTN_repeat-like_dom_sf"/>
</dbReference>
<keyword evidence="5" id="KW-0493">Microtubule</keyword>
<dbReference type="Gene3D" id="2.130.10.10">
    <property type="entry name" value="YVTN repeat-like/Quinoprotein amine dehydrogenase"/>
    <property type="match status" value="2"/>
</dbReference>
<dbReference type="Pfam" id="PF00400">
    <property type="entry name" value="WD40"/>
    <property type="match status" value="2"/>
</dbReference>
<feature type="compositionally biased region" description="Polar residues" evidence="12">
    <location>
        <begin position="148"/>
        <end position="164"/>
    </location>
</feature>
<keyword evidence="4 11" id="KW-0853">WD repeat</keyword>
<keyword evidence="3" id="KW-0963">Cytoplasm</keyword>
<dbReference type="GO" id="GO:0045504">
    <property type="term" value="F:dynein heavy chain binding"/>
    <property type="evidence" value="ECO:0007669"/>
    <property type="project" value="TreeGrafter"/>
</dbReference>
<evidence type="ECO:0000313" key="13">
    <source>
        <dbReference type="EMBL" id="KAK8396459.1"/>
    </source>
</evidence>
<evidence type="ECO:0000256" key="7">
    <source>
        <dbReference type="ARBA" id="ARBA00023017"/>
    </source>
</evidence>
<keyword evidence="6" id="KW-0677">Repeat</keyword>
<feature type="compositionally biased region" description="Basic and acidic residues" evidence="12">
    <location>
        <begin position="210"/>
        <end position="220"/>
    </location>
</feature>
<protein>
    <recommendedName>
        <fullName evidence="15">Dynein intermediate chain 1, axonemal</fullName>
    </recommendedName>
</protein>
<keyword evidence="9" id="KW-0206">Cytoskeleton</keyword>
<reference evidence="13 14" key="1">
    <citation type="submission" date="2023-03" db="EMBL/GenBank/DDBJ databases">
        <title>High-quality genome of Scylla paramamosain provides insights in environmental adaptation.</title>
        <authorList>
            <person name="Zhang L."/>
        </authorList>
    </citation>
    <scope>NUCLEOTIDE SEQUENCE [LARGE SCALE GENOMIC DNA]</scope>
    <source>
        <strain evidence="13">LZ_2023a</strain>
        <tissue evidence="13">Muscle</tissue>
    </source>
</reference>
<feature type="compositionally biased region" description="Pro residues" evidence="12">
    <location>
        <begin position="104"/>
        <end position="115"/>
    </location>
</feature>
<dbReference type="GO" id="GO:0045503">
    <property type="term" value="F:dynein light chain binding"/>
    <property type="evidence" value="ECO:0007669"/>
    <property type="project" value="TreeGrafter"/>
</dbReference>
<evidence type="ECO:0000256" key="12">
    <source>
        <dbReference type="SAM" id="MobiDB-lite"/>
    </source>
</evidence>
<evidence type="ECO:0008006" key="15">
    <source>
        <dbReference type="Google" id="ProtNLM"/>
    </source>
</evidence>
<feature type="region of interest" description="Disordered" evidence="12">
    <location>
        <begin position="1"/>
        <end position="20"/>
    </location>
</feature>
<keyword evidence="7" id="KW-0243">Dynein</keyword>
<proteinExistence type="inferred from homology"/>
<keyword evidence="10" id="KW-0966">Cell projection</keyword>
<sequence length="676" mass="75031">MGGGGDGGQPSKMLFRLGSKFRSRRRDDFSFSDDSDGQQGTREPDVVIRLTTCNKSTKDEVRYSFTTGKYEAVQDEDPLLDLLTLPSRVVHKSEAPLSKLLMPTLPPPPPSPSPESPGDSEAEEGGGESWRPGETGQRPLLPRPRADTQPNPFNFSERVSQTTRLTKRSLGIQTSPPPSTTFSRCVGLYKIYQAYKVDYQKILEQEMEMEKKEKEKDRGASKQKPVLDPIVVVRPPSPPPPPGKLGGPDLRLPGLLWAARVVERMVSQNTYDDISQDFKYWEDGSDEFRHLEGSLLPLWKFHHDRSRSFIVSDVCWSPVYPDLLAAAYTTGDIGGPEGAGMLCLYTLKNPATPERVFHTPCGVLCLDFHPKHGSVVAAGWSDGTVVMYDMKSSTRPIIITSTCLNDKHLLPVTQVRWMETEVGEDLCFFSVSLDGRLTQWTVHAGVLQFMHILDFNVVEHLSGSVPVRDKVPLEGVATSMAFQPDDITVVVVGVDTGVVFQCSTTCPTHSLFVYPAHSSPVRKVAWNTHHTRIFLSCSVDWTIKIWLQHTLAPLVVLDVGGAVAGVTWSPFSSSVFVAVTDEGRVYVYDLFLRRCRPLCVQSLLQRRRVAATSVAFNPFHPIVVVGGERGHLVALKLSPNLRKPHKEAKGADAQRLRELELYKMERLIATSNNTSG</sequence>
<dbReference type="PANTHER" id="PTHR12442:SF11">
    <property type="entry name" value="DYNEIN AXONEMAL INTERMEDIATE CHAIN 1"/>
    <property type="match status" value="1"/>
</dbReference>
<dbReference type="PROSITE" id="PS50082">
    <property type="entry name" value="WD_REPEATS_2"/>
    <property type="match status" value="1"/>
</dbReference>
<dbReference type="AlphaFoldDB" id="A0AAW0UA51"/>
<feature type="region of interest" description="Disordered" evidence="12">
    <location>
        <begin position="96"/>
        <end position="179"/>
    </location>
</feature>
<dbReference type="EMBL" id="JARAKH010000016">
    <property type="protein sequence ID" value="KAK8396459.1"/>
    <property type="molecule type" value="Genomic_DNA"/>
</dbReference>
<feature type="region of interest" description="Disordered" evidence="12">
    <location>
        <begin position="25"/>
        <end position="47"/>
    </location>
</feature>
<comment type="similarity">
    <text evidence="2">Belongs to the dynein intermediate chain family.</text>
</comment>
<dbReference type="GO" id="GO:0036157">
    <property type="term" value="C:outer dynein arm"/>
    <property type="evidence" value="ECO:0007669"/>
    <property type="project" value="TreeGrafter"/>
</dbReference>
<dbReference type="SUPFAM" id="SSF50978">
    <property type="entry name" value="WD40 repeat-like"/>
    <property type="match status" value="1"/>
</dbReference>
<evidence type="ECO:0000256" key="10">
    <source>
        <dbReference type="ARBA" id="ARBA00023273"/>
    </source>
</evidence>
<dbReference type="PANTHER" id="PTHR12442">
    <property type="entry name" value="DYNEIN INTERMEDIATE CHAIN"/>
    <property type="match status" value="1"/>
</dbReference>
<evidence type="ECO:0000256" key="8">
    <source>
        <dbReference type="ARBA" id="ARBA00023175"/>
    </source>
</evidence>
<accession>A0AAW0UA51</accession>